<sequence length="369" mass="41790">MKFGIFTMPEHPPRENWTLSYDRDIAEIVKAESLGFDEFWIGEHHTGGYENVPMPEMMIAKASAVTSRIRLGTGVVNLPYQDPFLVAERLAFLDHLTHGRLIYGFGGGGLPTDKALFQMAPEEATPRTNESLEIIWKLLTSEDPVTHEGVFWHYEDRQLQVGPYQVVPPMAVAGLTGTHNFEKCGNRGWIPLSVYFAPLHTTDNPAAPDLVAHRDAILKGAADSGLDASDALANWRVSREVYVAANRNDALNEIREGVTRSYDYLRGLGLGALMKLDQNMPDEELTFDWMVENIPWVIGSPEDCIEQIHHIREETGDFGTFLINSRDWVTTDMWNRSLELFARYVMPQFQPHQHMARRDRLARVALGQE</sequence>
<evidence type="ECO:0000256" key="1">
    <source>
        <dbReference type="ARBA" id="ARBA00010426"/>
    </source>
</evidence>
<dbReference type="InterPro" id="IPR050766">
    <property type="entry name" value="Bact_Lucif_Oxidored"/>
</dbReference>
<keyword evidence="3 6" id="KW-0560">Oxidoreductase</keyword>
<evidence type="ECO:0000259" key="5">
    <source>
        <dbReference type="Pfam" id="PF00296"/>
    </source>
</evidence>
<accession>A0A1A9GHR1</accession>
<dbReference type="EMBL" id="CP015079">
    <property type="protein sequence ID" value="ANH37616.1"/>
    <property type="molecule type" value="Genomic_DNA"/>
</dbReference>
<proteinExistence type="inferred from homology"/>
<evidence type="ECO:0000256" key="2">
    <source>
        <dbReference type="ARBA" id="ARBA00022630"/>
    </source>
</evidence>
<keyword evidence="2" id="KW-0285">Flavoprotein</keyword>
<dbReference type="InterPro" id="IPR036661">
    <property type="entry name" value="Luciferase-like_sf"/>
</dbReference>
<protein>
    <submittedName>
        <fullName evidence="6">Limonene 1,2-monooxygenase</fullName>
        <ecNumber evidence="6">1.14.13.107</ecNumber>
    </submittedName>
</protein>
<evidence type="ECO:0000256" key="3">
    <source>
        <dbReference type="ARBA" id="ARBA00023002"/>
    </source>
</evidence>
<dbReference type="SUPFAM" id="SSF51679">
    <property type="entry name" value="Bacterial luciferase-like"/>
    <property type="match status" value="1"/>
</dbReference>
<keyword evidence="7" id="KW-1185">Reference proteome</keyword>
<gene>
    <name evidence="6" type="primary">limB_3</name>
    <name evidence="6" type="ORF">I601_1174</name>
</gene>
<dbReference type="KEGG" id="ndk:I601_1174"/>
<evidence type="ECO:0000256" key="4">
    <source>
        <dbReference type="ARBA" id="ARBA00023033"/>
    </source>
</evidence>
<feature type="domain" description="Luciferase-like" evidence="5">
    <location>
        <begin position="1"/>
        <end position="316"/>
    </location>
</feature>
<dbReference type="GO" id="GO:0052601">
    <property type="term" value="F:limonene 1,2-monooxygenase [NAD(P)H) activity"/>
    <property type="evidence" value="ECO:0007669"/>
    <property type="project" value="UniProtKB-EC"/>
</dbReference>
<dbReference type="GO" id="GO:0005829">
    <property type="term" value="C:cytosol"/>
    <property type="evidence" value="ECO:0007669"/>
    <property type="project" value="TreeGrafter"/>
</dbReference>
<dbReference type="EC" id="1.14.13.107" evidence="6"/>
<dbReference type="RefSeq" id="WP_068107335.1">
    <property type="nucleotide sequence ID" value="NZ_CP015079.1"/>
</dbReference>
<dbReference type="PATRIC" id="fig|1300347.3.peg.1175"/>
<evidence type="ECO:0000313" key="6">
    <source>
        <dbReference type="EMBL" id="ANH37616.1"/>
    </source>
</evidence>
<comment type="similarity">
    <text evidence="1">Belongs to the bacterial luciferase oxidoreductase family.</text>
</comment>
<name>A0A1A9GHR1_9ACTN</name>
<dbReference type="Gene3D" id="3.20.20.30">
    <property type="entry name" value="Luciferase-like domain"/>
    <property type="match status" value="1"/>
</dbReference>
<dbReference type="AlphaFoldDB" id="A0A1A9GHR1"/>
<dbReference type="Pfam" id="PF00296">
    <property type="entry name" value="Bac_luciferase"/>
    <property type="match status" value="1"/>
</dbReference>
<keyword evidence="4 6" id="KW-0503">Monooxygenase</keyword>
<dbReference type="InterPro" id="IPR011251">
    <property type="entry name" value="Luciferase-like_dom"/>
</dbReference>
<reference evidence="6 7" key="1">
    <citation type="submission" date="2016-03" db="EMBL/GenBank/DDBJ databases">
        <title>Complete genome sequence of a soil Actinobacterium, Nocardioides dokdonensis FR1436.</title>
        <authorList>
            <person name="Kwon S.-K."/>
            <person name="Kim K."/>
            <person name="Kim J.F."/>
        </authorList>
    </citation>
    <scope>NUCLEOTIDE SEQUENCE [LARGE SCALE GENOMIC DNA]</scope>
    <source>
        <strain evidence="6 7">FR1436</strain>
    </source>
</reference>
<organism evidence="6 7">
    <name type="scientific">Nocardioides dokdonensis FR1436</name>
    <dbReference type="NCBI Taxonomy" id="1300347"/>
    <lineage>
        <taxon>Bacteria</taxon>
        <taxon>Bacillati</taxon>
        <taxon>Actinomycetota</taxon>
        <taxon>Actinomycetes</taxon>
        <taxon>Propionibacteriales</taxon>
        <taxon>Nocardioidaceae</taxon>
        <taxon>Nocardioides</taxon>
    </lineage>
</organism>
<dbReference type="Proteomes" id="UP000077868">
    <property type="component" value="Chromosome"/>
</dbReference>
<dbReference type="STRING" id="1300347.I601_1174"/>
<dbReference type="OrthoDB" id="5169673at2"/>
<dbReference type="PANTHER" id="PTHR30137:SF16">
    <property type="entry name" value="BLL0895 PROTEIN"/>
    <property type="match status" value="1"/>
</dbReference>
<dbReference type="PANTHER" id="PTHR30137">
    <property type="entry name" value="LUCIFERASE-LIKE MONOOXYGENASE"/>
    <property type="match status" value="1"/>
</dbReference>
<evidence type="ECO:0000313" key="7">
    <source>
        <dbReference type="Proteomes" id="UP000077868"/>
    </source>
</evidence>